<sequence length="322" mass="34813">MAVRRLWGCLVLCAAVVAALLVADTRDSTAADRNEAMYSYGSHSRQTLDAYWNAAGEERNGTQPGLVILHGGYWHEDTGWATWSRTFADAGYAVFTVDYRLNSDAAWPAQRTDALSALDWIRRHAADFDLDIHRMVLLGSSTGGQIATTVATYRSGAYGLDGVVGLSPVVDPYRAWRDGNAATATDRQRRLRDNAVILARCSPETRPGAAKETGKKADTPTEGAVDPTAAPRPGCRETWNDMAARSRASGADDAPMYLVHSRVDAAPVQPSRDLETAEEKDHNMPANGVTVKTVPGSAHGAALLDDPKVAERVMAWIAERAY</sequence>
<dbReference type="Gene3D" id="3.40.50.1820">
    <property type="entry name" value="alpha/beta hydrolase"/>
    <property type="match status" value="1"/>
</dbReference>
<reference evidence="5 6" key="1">
    <citation type="journal article" date="2010" name="Mol. Plant Microbe Interact.">
        <title>Streptomyces scabies 87-22 contains a coronafacic acid-like biosynthetic cluster that contributes to plant-microbe interactions.</title>
        <authorList>
            <person name="Bignell D.R."/>
            <person name="Seipke R.F."/>
            <person name="Huguet-Tapia J.C."/>
            <person name="Chambers A.H."/>
            <person name="Parry R.J."/>
            <person name="Loria R."/>
        </authorList>
    </citation>
    <scope>NUCLEOTIDE SEQUENCE [LARGE SCALE GENOMIC DNA]</scope>
    <source>
        <strain evidence="5 6">87.22</strain>
    </source>
</reference>
<dbReference type="InterPro" id="IPR029058">
    <property type="entry name" value="AB_hydrolase_fold"/>
</dbReference>
<dbReference type="InterPro" id="IPR049492">
    <property type="entry name" value="BD-FAE-like_dom"/>
</dbReference>
<evidence type="ECO:0000256" key="2">
    <source>
        <dbReference type="SAM" id="MobiDB-lite"/>
    </source>
</evidence>
<dbReference type="EMBL" id="FN554889">
    <property type="protein sequence ID" value="CBG70701.1"/>
    <property type="molecule type" value="Genomic_DNA"/>
</dbReference>
<dbReference type="PANTHER" id="PTHR48081">
    <property type="entry name" value="AB HYDROLASE SUPERFAMILY PROTEIN C4A8.06C"/>
    <property type="match status" value="1"/>
</dbReference>
<evidence type="ECO:0000256" key="1">
    <source>
        <dbReference type="ARBA" id="ARBA00022801"/>
    </source>
</evidence>
<feature type="signal peptide" evidence="3">
    <location>
        <begin position="1"/>
        <end position="30"/>
    </location>
</feature>
<feature type="compositionally biased region" description="Basic and acidic residues" evidence="2">
    <location>
        <begin position="272"/>
        <end position="283"/>
    </location>
</feature>
<evidence type="ECO:0000313" key="6">
    <source>
        <dbReference type="Proteomes" id="UP000001444"/>
    </source>
</evidence>
<dbReference type="eggNOG" id="COG0657">
    <property type="taxonomic scope" value="Bacteria"/>
</dbReference>
<proteinExistence type="predicted"/>
<dbReference type="STRING" id="680198.SCAB_36121"/>
<evidence type="ECO:0000313" key="5">
    <source>
        <dbReference type="EMBL" id="CBG70701.1"/>
    </source>
</evidence>
<dbReference type="KEGG" id="scb:SCAB_36121"/>
<keyword evidence="1" id="KW-0378">Hydrolase</keyword>
<dbReference type="SUPFAM" id="SSF53474">
    <property type="entry name" value="alpha/beta-Hydrolases"/>
    <property type="match status" value="1"/>
</dbReference>
<dbReference type="AlphaFoldDB" id="C9YUW7"/>
<evidence type="ECO:0000259" key="4">
    <source>
        <dbReference type="Pfam" id="PF20434"/>
    </source>
</evidence>
<keyword evidence="6" id="KW-1185">Reference proteome</keyword>
<evidence type="ECO:0000256" key="3">
    <source>
        <dbReference type="SAM" id="SignalP"/>
    </source>
</evidence>
<feature type="domain" description="BD-FAE-like" evidence="4">
    <location>
        <begin position="58"/>
        <end position="154"/>
    </location>
</feature>
<name>C9YUW7_STRSW</name>
<feature type="region of interest" description="Disordered" evidence="2">
    <location>
        <begin position="204"/>
        <end position="236"/>
    </location>
</feature>
<feature type="chain" id="PRO_5003005072" description="BD-FAE-like domain-containing protein" evidence="3">
    <location>
        <begin position="31"/>
        <end position="322"/>
    </location>
</feature>
<feature type="region of interest" description="Disordered" evidence="2">
    <location>
        <begin position="269"/>
        <end position="293"/>
    </location>
</feature>
<dbReference type="InterPro" id="IPR050300">
    <property type="entry name" value="GDXG_lipolytic_enzyme"/>
</dbReference>
<keyword evidence="3" id="KW-0732">Signal</keyword>
<dbReference type="Proteomes" id="UP000001444">
    <property type="component" value="Chromosome"/>
</dbReference>
<organism evidence="5 6">
    <name type="scientific">Streptomyces scabiei (strain 87.22)</name>
    <dbReference type="NCBI Taxonomy" id="680198"/>
    <lineage>
        <taxon>Bacteria</taxon>
        <taxon>Bacillati</taxon>
        <taxon>Actinomycetota</taxon>
        <taxon>Actinomycetes</taxon>
        <taxon>Kitasatosporales</taxon>
        <taxon>Streptomycetaceae</taxon>
        <taxon>Streptomyces</taxon>
    </lineage>
</organism>
<accession>C9YUW7</accession>
<protein>
    <recommendedName>
        <fullName evidence="4">BD-FAE-like domain-containing protein</fullName>
    </recommendedName>
</protein>
<gene>
    <name evidence="5" type="ordered locus">SCAB_36121</name>
</gene>
<dbReference type="Pfam" id="PF20434">
    <property type="entry name" value="BD-FAE"/>
    <property type="match status" value="1"/>
</dbReference>
<dbReference type="HOGENOM" id="CLU_012494_4_4_11"/>
<dbReference type="GO" id="GO:0016787">
    <property type="term" value="F:hydrolase activity"/>
    <property type="evidence" value="ECO:0007669"/>
    <property type="project" value="UniProtKB-KW"/>
</dbReference>